<dbReference type="KEGG" id="spu:582118"/>
<keyword evidence="4 5" id="KW-0472">Membrane</keyword>
<dbReference type="FunCoup" id="A0A7M7PGI2">
    <property type="interactions" value="24"/>
</dbReference>
<evidence type="ECO:0000256" key="2">
    <source>
        <dbReference type="ARBA" id="ARBA00022692"/>
    </source>
</evidence>
<evidence type="ECO:0000259" key="6">
    <source>
        <dbReference type="PROSITE" id="PS50850"/>
    </source>
</evidence>
<organism evidence="7 8">
    <name type="scientific">Strongylocentrotus purpuratus</name>
    <name type="common">Purple sea urchin</name>
    <dbReference type="NCBI Taxonomy" id="7668"/>
    <lineage>
        <taxon>Eukaryota</taxon>
        <taxon>Metazoa</taxon>
        <taxon>Echinodermata</taxon>
        <taxon>Eleutherozoa</taxon>
        <taxon>Echinozoa</taxon>
        <taxon>Echinoidea</taxon>
        <taxon>Euechinoidea</taxon>
        <taxon>Echinacea</taxon>
        <taxon>Camarodonta</taxon>
        <taxon>Echinidea</taxon>
        <taxon>Strongylocentrotidae</taxon>
        <taxon>Strongylocentrotus</taxon>
    </lineage>
</organism>
<evidence type="ECO:0000256" key="1">
    <source>
        <dbReference type="ARBA" id="ARBA00004141"/>
    </source>
</evidence>
<dbReference type="OMA" id="ATVACHM"/>
<feature type="transmembrane region" description="Helical" evidence="5">
    <location>
        <begin position="434"/>
        <end position="453"/>
    </location>
</feature>
<dbReference type="InterPro" id="IPR005828">
    <property type="entry name" value="MFS_sugar_transport-like"/>
</dbReference>
<feature type="transmembrane region" description="Helical" evidence="5">
    <location>
        <begin position="410"/>
        <end position="428"/>
    </location>
</feature>
<dbReference type="InParanoid" id="A0A7M7PGI2"/>
<dbReference type="GeneID" id="582118"/>
<reference evidence="8" key="1">
    <citation type="submission" date="2015-02" db="EMBL/GenBank/DDBJ databases">
        <title>Genome sequencing for Strongylocentrotus purpuratus.</title>
        <authorList>
            <person name="Murali S."/>
            <person name="Liu Y."/>
            <person name="Vee V."/>
            <person name="English A."/>
            <person name="Wang M."/>
            <person name="Skinner E."/>
            <person name="Han Y."/>
            <person name="Muzny D.M."/>
            <person name="Worley K.C."/>
            <person name="Gibbs R.A."/>
        </authorList>
    </citation>
    <scope>NUCLEOTIDE SEQUENCE</scope>
</reference>
<feature type="transmembrane region" description="Helical" evidence="5">
    <location>
        <begin position="350"/>
        <end position="367"/>
    </location>
</feature>
<accession>A0A7M7PGI2</accession>
<dbReference type="Proteomes" id="UP000007110">
    <property type="component" value="Unassembled WGS sequence"/>
</dbReference>
<dbReference type="GO" id="GO:0022857">
    <property type="term" value="F:transmembrane transporter activity"/>
    <property type="evidence" value="ECO:0007669"/>
    <property type="project" value="InterPro"/>
</dbReference>
<evidence type="ECO:0000256" key="5">
    <source>
        <dbReference type="SAM" id="Phobius"/>
    </source>
</evidence>
<dbReference type="InterPro" id="IPR036259">
    <property type="entry name" value="MFS_trans_sf"/>
</dbReference>
<evidence type="ECO:0000313" key="7">
    <source>
        <dbReference type="EnsemblMetazoa" id="XP_030850612"/>
    </source>
</evidence>
<dbReference type="OrthoDB" id="2261376at2759"/>
<feature type="transmembrane region" description="Helical" evidence="5">
    <location>
        <begin position="262"/>
        <end position="282"/>
    </location>
</feature>
<dbReference type="PROSITE" id="PS51257">
    <property type="entry name" value="PROKAR_LIPOPROTEIN"/>
    <property type="match status" value="1"/>
</dbReference>
<comment type="subcellular location">
    <subcellularLocation>
        <location evidence="1">Membrane</location>
        <topology evidence="1">Multi-pass membrane protein</topology>
    </subcellularLocation>
</comment>
<feature type="transmembrane region" description="Helical" evidence="5">
    <location>
        <begin position="234"/>
        <end position="256"/>
    </location>
</feature>
<keyword evidence="8" id="KW-1185">Reference proteome</keyword>
<dbReference type="EnsemblMetazoa" id="XM_030994752">
    <property type="protein sequence ID" value="XP_030850612"/>
    <property type="gene ID" value="LOC582118"/>
</dbReference>
<protein>
    <recommendedName>
        <fullName evidence="6">Major facilitator superfamily (MFS) profile domain-containing protein</fullName>
    </recommendedName>
</protein>
<feature type="transmembrane region" description="Helical" evidence="5">
    <location>
        <begin position="201"/>
        <end position="222"/>
    </location>
</feature>
<feature type="transmembrane region" description="Helical" evidence="5">
    <location>
        <begin position="178"/>
        <end position="195"/>
    </location>
</feature>
<sequence>MKFDAILGEIGEFGLYQKLVYYALCINGATVACHMLAQVFLAGHMSHSCKVSAWDNEDCSRWDYTAEQCMEAKHNASVPFNYTKEDNMFQCYKYGIVDELDFHPGLDPENYNNTDLIRCNQGWVYDKSQYKSSIISEFDLVCSHKDRDSLAQSLFFVGVLIGSVVFGGLSDIYGRRKILFVALLVQSVSGLAIAFSPSYWFYTIFRMILASANMGVFLLSFIIGTEFVGPSKRVIAGIVIMIFFSIGYMLLALFAYFIREWWILQLAITAPIFIMFAFFPFLPESVRWLISKGRTEEATRIIKKAADVNKAKLPEPIFTPEDIKEQEAAATGRQATAIDLFRTPNLRIRTLNLMFNWFVNTLVYYGLSLSTSDLGVNVYIAFFISGAVEFPAYISCIFAIEYFGRKWSMFGYMVGGGIACLCTIFTPIGAWRTTVAMIGKFGISASFAIVYIYSAELFPTPVRSVGVGICSMSARIAGILAPIILLLDDTWEPFPVLIFGVMSIAAGLLVLFLPETRGEQLPETLEEGEMFGTKPKEYEVKTEPRFQYKNDANSGVINQAFDQEIEQGKVIS</sequence>
<dbReference type="InterPro" id="IPR020846">
    <property type="entry name" value="MFS_dom"/>
</dbReference>
<dbReference type="RefSeq" id="XP_030850612.1">
    <property type="nucleotide sequence ID" value="XM_030994752.1"/>
</dbReference>
<proteinExistence type="predicted"/>
<dbReference type="PROSITE" id="PS50850">
    <property type="entry name" value="MFS"/>
    <property type="match status" value="1"/>
</dbReference>
<feature type="transmembrane region" description="Helical" evidence="5">
    <location>
        <begin position="379"/>
        <end position="403"/>
    </location>
</feature>
<reference evidence="7" key="2">
    <citation type="submission" date="2021-01" db="UniProtKB">
        <authorList>
            <consortium name="EnsemblMetazoa"/>
        </authorList>
    </citation>
    <scope>IDENTIFICATION</scope>
</reference>
<name>A0A7M7PGI2_STRPU</name>
<feature type="transmembrane region" description="Helical" evidence="5">
    <location>
        <begin position="150"/>
        <end position="169"/>
    </location>
</feature>
<keyword evidence="2 5" id="KW-0812">Transmembrane</keyword>
<evidence type="ECO:0000256" key="4">
    <source>
        <dbReference type="ARBA" id="ARBA00023136"/>
    </source>
</evidence>
<dbReference type="Gene3D" id="1.20.1250.20">
    <property type="entry name" value="MFS general substrate transporter like domains"/>
    <property type="match status" value="1"/>
</dbReference>
<evidence type="ECO:0000256" key="3">
    <source>
        <dbReference type="ARBA" id="ARBA00022989"/>
    </source>
</evidence>
<keyword evidence="3 5" id="KW-1133">Transmembrane helix</keyword>
<dbReference type="GO" id="GO:0016020">
    <property type="term" value="C:membrane"/>
    <property type="evidence" value="ECO:0007669"/>
    <property type="project" value="UniProtKB-SubCell"/>
</dbReference>
<dbReference type="Pfam" id="PF00083">
    <property type="entry name" value="Sugar_tr"/>
    <property type="match status" value="1"/>
</dbReference>
<feature type="domain" description="Major facilitator superfamily (MFS) profile" evidence="6">
    <location>
        <begin position="93"/>
        <end position="518"/>
    </location>
</feature>
<feature type="transmembrane region" description="Helical" evidence="5">
    <location>
        <begin position="493"/>
        <end position="513"/>
    </location>
</feature>
<dbReference type="SUPFAM" id="SSF103473">
    <property type="entry name" value="MFS general substrate transporter"/>
    <property type="match status" value="1"/>
</dbReference>
<feature type="transmembrane region" description="Helical" evidence="5">
    <location>
        <begin position="465"/>
        <end position="487"/>
    </location>
</feature>
<dbReference type="AlphaFoldDB" id="A0A7M7PGI2"/>
<evidence type="ECO:0000313" key="8">
    <source>
        <dbReference type="Proteomes" id="UP000007110"/>
    </source>
</evidence>
<dbReference type="CDD" id="cd17317">
    <property type="entry name" value="MFS_SLC22"/>
    <property type="match status" value="1"/>
</dbReference>
<dbReference type="PANTHER" id="PTHR24064">
    <property type="entry name" value="SOLUTE CARRIER FAMILY 22 MEMBER"/>
    <property type="match status" value="1"/>
</dbReference>